<keyword evidence="2" id="KW-1185">Reference proteome</keyword>
<evidence type="ECO:0000313" key="1">
    <source>
        <dbReference type="EMBL" id="AQN32359.1"/>
    </source>
</evidence>
<sequence length="376" mass="41992">MATAKITNEELREELANGMTNKAIAEKYGMNIRNVELRRSKLAKQGEGHGRDVSNLIPQGYAVKGVSSLIGADGEIKQQWVKSDIDKEKQEEMMLQAIQAMTDELPREKAKPLSTSSFEDTLSLYPVFDLHIGAMAHHAECGENYSTEIAERVLNSYFDYAVAKAPNSKKAVLLIGGDFLHSDGMEAVTPTSRHILDQDSRYHKLVYVAVRATRRAISRMLDKHAEVEVQIIPGNHDLSGMIWLRAAMAAFYMDEPRVNVDASPAALHVTQFGKTLLGYCHGHELKKPDTRLSTLARDHRKAFGESEYVYTHSGHYHHQTITEGNLGIDESHGQLGCKDAYSANGGYRSYRQASVIIYSPKFGEIGRFTCRPEMFS</sequence>
<organism evidence="1 2">
    <name type="scientific">Escherichia phage vB_EcoS_CEB_EC3a</name>
    <dbReference type="NCBI Taxonomy" id="1933774"/>
    <lineage>
        <taxon>Viruses</taxon>
        <taxon>Duplodnaviria</taxon>
        <taxon>Heunggongvirae</taxon>
        <taxon>Uroviricota</taxon>
        <taxon>Caudoviricetes</taxon>
        <taxon>Drexlerviridae</taxon>
        <taxon>Braunvirinae</taxon>
        <taxon>Loudonvirus</taxon>
        <taxon>Loudonvirus EC3a</taxon>
        <taxon>Guelphvirus EC3a</taxon>
    </lineage>
</organism>
<protein>
    <recommendedName>
        <fullName evidence="3">Calcineurin-like phosphoesterase domain-containing protein</fullName>
    </recommendedName>
</protein>
<dbReference type="Proteomes" id="UP000224800">
    <property type="component" value="Segment"/>
</dbReference>
<dbReference type="Gene3D" id="3.60.21.10">
    <property type="match status" value="1"/>
</dbReference>
<accession>A0A1Q1PW88</accession>
<evidence type="ECO:0008006" key="3">
    <source>
        <dbReference type="Google" id="ProtNLM"/>
    </source>
</evidence>
<dbReference type="EMBL" id="KY398841">
    <property type="protein sequence ID" value="AQN32359.1"/>
    <property type="molecule type" value="Genomic_DNA"/>
</dbReference>
<name>A0A1Q1PW88_9CAUD</name>
<gene>
    <name evidence="1" type="ORF">Ec3a_56</name>
</gene>
<evidence type="ECO:0000313" key="2">
    <source>
        <dbReference type="Proteomes" id="UP000224800"/>
    </source>
</evidence>
<dbReference type="InterPro" id="IPR029052">
    <property type="entry name" value="Metallo-depent_PP-like"/>
</dbReference>
<proteinExistence type="predicted"/>
<reference evidence="1 2" key="1">
    <citation type="submission" date="2016-12" db="EMBL/GenBank/DDBJ databases">
        <title>Clearing Escherichia coli biofilms with honey-phage combinations.</title>
        <authorList>
            <person name="Oliveira A."/>
            <person name="Ribeiro H."/>
            <person name="Melo L.D.R."/>
            <person name="Henriques A."/>
            <person name="Sillankorva S."/>
        </authorList>
    </citation>
    <scope>NUCLEOTIDE SEQUENCE [LARGE SCALE GENOMIC DNA]</scope>
</reference>
<dbReference type="SUPFAM" id="SSF56300">
    <property type="entry name" value="Metallo-dependent phosphatases"/>
    <property type="match status" value="1"/>
</dbReference>